<keyword evidence="4 7" id="KW-0687">Ribonucleoprotein</keyword>
<organism evidence="8 9">
    <name type="scientific">Treponema vincentii</name>
    <dbReference type="NCBI Taxonomy" id="69710"/>
    <lineage>
        <taxon>Bacteria</taxon>
        <taxon>Pseudomonadati</taxon>
        <taxon>Spirochaetota</taxon>
        <taxon>Spirochaetia</taxon>
        <taxon>Spirochaetales</taxon>
        <taxon>Treponemataceae</taxon>
        <taxon>Treponema</taxon>
    </lineage>
</organism>
<dbReference type="InterPro" id="IPR014717">
    <property type="entry name" value="Transl_elong_EF1B/ribsomal_bS6"/>
</dbReference>
<dbReference type="EMBL" id="CP048020">
    <property type="protein sequence ID" value="QHX43226.1"/>
    <property type="molecule type" value="Genomic_DNA"/>
</dbReference>
<dbReference type="AlphaFoldDB" id="A0A6P1Y084"/>
<dbReference type="Pfam" id="PF01250">
    <property type="entry name" value="Ribosomal_S6"/>
    <property type="match status" value="1"/>
</dbReference>
<accession>A0A6P1Y084</accession>
<evidence type="ECO:0000256" key="2">
    <source>
        <dbReference type="ARBA" id="ARBA00022884"/>
    </source>
</evidence>
<dbReference type="GO" id="GO:0003735">
    <property type="term" value="F:structural constituent of ribosome"/>
    <property type="evidence" value="ECO:0007669"/>
    <property type="project" value="InterPro"/>
</dbReference>
<evidence type="ECO:0000256" key="5">
    <source>
        <dbReference type="ARBA" id="ARBA00035104"/>
    </source>
</evidence>
<keyword evidence="7" id="KW-0699">rRNA-binding</keyword>
<dbReference type="GO" id="GO:0019843">
    <property type="term" value="F:rRNA binding"/>
    <property type="evidence" value="ECO:0007669"/>
    <property type="project" value="UniProtKB-UniRule"/>
</dbReference>
<reference evidence="8 9" key="1">
    <citation type="submission" date="2020-01" db="EMBL/GenBank/DDBJ databases">
        <title>Complete genome sequence of a human oral phylogroup 1 Treponema sp. strain ATCC 700766, originally isolated from periodontitis dental plaque.</title>
        <authorList>
            <person name="Chan Y."/>
            <person name="Huo Y.-B."/>
            <person name="Yu X.-L."/>
            <person name="Zeng H."/>
            <person name="Leung W.-K."/>
            <person name="Watt R.M."/>
        </authorList>
    </citation>
    <scope>NUCLEOTIDE SEQUENCE [LARGE SCALE GENOMIC DNA]</scope>
    <source>
        <strain evidence="8 9">OMZ 804</strain>
    </source>
</reference>
<dbReference type="RefSeq" id="WP_162663555.1">
    <property type="nucleotide sequence ID" value="NZ_CP048020.1"/>
</dbReference>
<dbReference type="CDD" id="cd00473">
    <property type="entry name" value="bS6"/>
    <property type="match status" value="1"/>
</dbReference>
<dbReference type="GO" id="GO:0005840">
    <property type="term" value="C:ribosome"/>
    <property type="evidence" value="ECO:0007669"/>
    <property type="project" value="UniProtKB-KW"/>
</dbReference>
<evidence type="ECO:0000256" key="4">
    <source>
        <dbReference type="ARBA" id="ARBA00023274"/>
    </source>
</evidence>
<keyword evidence="2 7" id="KW-0694">RNA-binding</keyword>
<evidence type="ECO:0000256" key="3">
    <source>
        <dbReference type="ARBA" id="ARBA00022980"/>
    </source>
</evidence>
<dbReference type="NCBIfam" id="TIGR00166">
    <property type="entry name" value="S6"/>
    <property type="match status" value="1"/>
</dbReference>
<dbReference type="Proteomes" id="UP000464374">
    <property type="component" value="Chromosome"/>
</dbReference>
<keyword evidence="3 7" id="KW-0689">Ribosomal protein</keyword>
<dbReference type="GO" id="GO:1990904">
    <property type="term" value="C:ribonucleoprotein complex"/>
    <property type="evidence" value="ECO:0007669"/>
    <property type="project" value="UniProtKB-KW"/>
</dbReference>
<sequence length="93" mass="11087">MRKYELMTVFPIEEAQFKQGIEEARSVLGDFNVQIDSEDPFGDRELTYEIKKKTKGRYVLFNIHAEPDKIIEIDRKFKLNQNLLTFLFIKIDE</sequence>
<comment type="function">
    <text evidence="5 7">Binds together with bS18 to 16S ribosomal RNA.</text>
</comment>
<protein>
    <recommendedName>
        <fullName evidence="6 7">Small ribosomal subunit protein bS6</fullName>
    </recommendedName>
</protein>
<dbReference type="HAMAP" id="MF_00360">
    <property type="entry name" value="Ribosomal_bS6"/>
    <property type="match status" value="1"/>
</dbReference>
<dbReference type="GO" id="GO:0006412">
    <property type="term" value="P:translation"/>
    <property type="evidence" value="ECO:0007669"/>
    <property type="project" value="UniProtKB-UniRule"/>
</dbReference>
<dbReference type="SUPFAM" id="SSF54995">
    <property type="entry name" value="Ribosomal protein S6"/>
    <property type="match status" value="1"/>
</dbReference>
<comment type="similarity">
    <text evidence="1 7">Belongs to the bacterial ribosomal protein bS6 family.</text>
</comment>
<gene>
    <name evidence="7" type="primary">rpsF</name>
    <name evidence="8" type="ORF">GWP43_06955</name>
</gene>
<evidence type="ECO:0000313" key="9">
    <source>
        <dbReference type="Proteomes" id="UP000464374"/>
    </source>
</evidence>
<name>A0A6P1Y084_9SPIR</name>
<dbReference type="InterPro" id="IPR000529">
    <property type="entry name" value="Ribosomal_bS6"/>
</dbReference>
<dbReference type="KEGG" id="trz:GWP43_06955"/>
<evidence type="ECO:0000256" key="7">
    <source>
        <dbReference type="HAMAP-Rule" id="MF_00360"/>
    </source>
</evidence>
<dbReference type="InterPro" id="IPR035980">
    <property type="entry name" value="Ribosomal_bS6_sf"/>
</dbReference>
<dbReference type="InterPro" id="IPR020814">
    <property type="entry name" value="Ribosomal_S6_plastid/chlpt"/>
</dbReference>
<evidence type="ECO:0000313" key="8">
    <source>
        <dbReference type="EMBL" id="QHX43226.1"/>
    </source>
</evidence>
<proteinExistence type="inferred from homology"/>
<evidence type="ECO:0000256" key="6">
    <source>
        <dbReference type="ARBA" id="ARBA00035294"/>
    </source>
</evidence>
<dbReference type="Gene3D" id="3.30.70.60">
    <property type="match status" value="1"/>
</dbReference>
<evidence type="ECO:0000256" key="1">
    <source>
        <dbReference type="ARBA" id="ARBA00009512"/>
    </source>
</evidence>